<keyword evidence="6 8" id="KW-0560">Oxidoreductase</keyword>
<organism evidence="9 10">
    <name type="scientific">Dermatophagoides pteronyssinus</name>
    <name type="common">European house dust mite</name>
    <dbReference type="NCBI Taxonomy" id="6956"/>
    <lineage>
        <taxon>Eukaryota</taxon>
        <taxon>Metazoa</taxon>
        <taxon>Ecdysozoa</taxon>
        <taxon>Arthropoda</taxon>
        <taxon>Chelicerata</taxon>
        <taxon>Arachnida</taxon>
        <taxon>Acari</taxon>
        <taxon>Acariformes</taxon>
        <taxon>Sarcoptiformes</taxon>
        <taxon>Astigmata</taxon>
        <taxon>Psoroptidia</taxon>
        <taxon>Analgoidea</taxon>
        <taxon>Pyroglyphidae</taxon>
        <taxon>Dermatophagoidinae</taxon>
        <taxon>Dermatophagoides</taxon>
    </lineage>
</organism>
<comment type="function">
    <text evidence="2 8">Catalyzes the oxidative ring opening of 3-hydroxyanthranilate to 2-amino-3-carboxymuconate semialdehyde, which spontaneously cyclizes to quinolinate.</text>
</comment>
<dbReference type="GO" id="GO:0000334">
    <property type="term" value="F:3-hydroxyanthranilate 3,4-dioxygenase activity"/>
    <property type="evidence" value="ECO:0007669"/>
    <property type="project" value="UniProtKB-UniRule"/>
</dbReference>
<comment type="subcellular location">
    <subcellularLocation>
        <location evidence="8">Cytoplasm</location>
    </subcellularLocation>
</comment>
<evidence type="ECO:0000256" key="1">
    <source>
        <dbReference type="ARBA" id="ARBA00001954"/>
    </source>
</evidence>
<keyword evidence="9" id="KW-1185">Reference proteome</keyword>
<dbReference type="InterPro" id="IPR011051">
    <property type="entry name" value="RmlC_Cupin_sf"/>
</dbReference>
<feature type="binding site" evidence="8">
    <location>
        <position position="63"/>
    </location>
    <ligand>
        <name>Fe cation</name>
        <dbReference type="ChEBI" id="CHEBI:24875"/>
        <note>catalytic</note>
    </ligand>
</feature>
<sequence>MMDQYQSIIPEAKLIDVQSWLKENESNFQPPICNKMMHNDQLKIFFVGGPNERNDYHIELGEEFFYQLKGDMCLKVIECGRQKSIHIRQGEAFLLPARIPHSPQRKANTIGMVIERKREKNELDGLRYYVDDYCKTILYERWFHCNDLGTQLVPIIKTFHDSNEYKTGKPSENSRLIEAPYMDDNRTENVDPISLSKWLQCYDEEIDQIGHRTLFNESHGFTTKVYIYGGNFKHCIRSDKKLDRFEIFIWQMLGSATIRLDQQPQIHLKTGNSLRIPPFTRVELNTKSGCYTLVLSMPSSSSSE</sequence>
<feature type="binding site" evidence="8">
    <location>
        <position position="115"/>
    </location>
    <ligand>
        <name>substrate</name>
    </ligand>
</feature>
<keyword evidence="5 8" id="KW-0223">Dioxygenase</keyword>
<evidence type="ECO:0000313" key="10">
    <source>
        <dbReference type="RefSeq" id="XP_027199300.1"/>
    </source>
</evidence>
<evidence type="ECO:0000256" key="6">
    <source>
        <dbReference type="ARBA" id="ARBA00023002"/>
    </source>
</evidence>
<comment type="similarity">
    <text evidence="8">Belongs to the 3-HAO family.</text>
</comment>
<dbReference type="Proteomes" id="UP000515146">
    <property type="component" value="Unplaced"/>
</dbReference>
<evidence type="ECO:0000256" key="3">
    <source>
        <dbReference type="ARBA" id="ARBA00022642"/>
    </source>
</evidence>
<gene>
    <name evidence="10" type="primary">LOC113793457</name>
</gene>
<keyword evidence="3 8" id="KW-0662">Pyridine nucleotide biosynthesis</keyword>
<comment type="catalytic activity">
    <reaction evidence="8">
        <text>3-hydroxyanthranilate + O2 = (2Z,4Z)-2-amino-3-carboxymuconate 6-semialdehyde</text>
        <dbReference type="Rhea" id="RHEA:17953"/>
        <dbReference type="ChEBI" id="CHEBI:15379"/>
        <dbReference type="ChEBI" id="CHEBI:36559"/>
        <dbReference type="ChEBI" id="CHEBI:77612"/>
        <dbReference type="EC" id="1.13.11.6"/>
    </reaction>
</comment>
<dbReference type="GO" id="GO:0008198">
    <property type="term" value="F:ferrous iron binding"/>
    <property type="evidence" value="ECO:0007669"/>
    <property type="project" value="UniProtKB-UniRule"/>
</dbReference>
<reference evidence="10" key="1">
    <citation type="submission" date="2025-08" db="UniProtKB">
        <authorList>
            <consortium name="RefSeq"/>
        </authorList>
    </citation>
    <scope>IDENTIFICATION</scope>
    <source>
        <strain evidence="10">Airmid</strain>
    </source>
</reference>
<dbReference type="GO" id="GO:0006569">
    <property type="term" value="P:L-tryptophan catabolic process"/>
    <property type="evidence" value="ECO:0007669"/>
    <property type="project" value="UniProtKB-UniRule"/>
</dbReference>
<dbReference type="Pfam" id="PF06052">
    <property type="entry name" value="3-HAO"/>
    <property type="match status" value="1"/>
</dbReference>
<evidence type="ECO:0000256" key="2">
    <source>
        <dbReference type="ARBA" id="ARBA00002752"/>
    </source>
</evidence>
<dbReference type="UniPathway" id="UPA00253">
    <property type="reaction ID" value="UER00330"/>
</dbReference>
<evidence type="ECO:0000256" key="7">
    <source>
        <dbReference type="ARBA" id="ARBA00023004"/>
    </source>
</evidence>
<dbReference type="InterPro" id="IPR014710">
    <property type="entry name" value="RmlC-like_jellyroll"/>
</dbReference>
<keyword evidence="4 8" id="KW-0479">Metal-binding</keyword>
<evidence type="ECO:0000256" key="5">
    <source>
        <dbReference type="ARBA" id="ARBA00022964"/>
    </source>
</evidence>
<feature type="binding site" evidence="8">
    <location>
        <position position="53"/>
    </location>
    <ligand>
        <name>O2</name>
        <dbReference type="ChEBI" id="CHEBI:15379"/>
    </ligand>
</feature>
<dbReference type="AlphaFoldDB" id="A0A6P6Y214"/>
<keyword evidence="8" id="KW-0963">Cytoplasm</keyword>
<dbReference type="HAMAP" id="MF_00825">
    <property type="entry name" value="3_HAO"/>
    <property type="match status" value="1"/>
</dbReference>
<dbReference type="SUPFAM" id="SSF51182">
    <property type="entry name" value="RmlC-like cupins"/>
    <property type="match status" value="1"/>
</dbReference>
<dbReference type="PANTHER" id="PTHR15497">
    <property type="entry name" value="3-HYDROXYANTHRANILATE 3,4-DIOXYGENASE"/>
    <property type="match status" value="1"/>
</dbReference>
<dbReference type="GO" id="GO:0043420">
    <property type="term" value="P:anthranilate metabolic process"/>
    <property type="evidence" value="ECO:0007669"/>
    <property type="project" value="UniProtKB-UniRule"/>
</dbReference>
<dbReference type="Gene3D" id="2.60.120.10">
    <property type="entry name" value="Jelly Rolls"/>
    <property type="match status" value="1"/>
</dbReference>
<evidence type="ECO:0000256" key="8">
    <source>
        <dbReference type="HAMAP-Rule" id="MF_03019"/>
    </source>
</evidence>
<proteinExistence type="inferred from homology"/>
<dbReference type="InterPro" id="IPR010329">
    <property type="entry name" value="3hydroanth_dOase"/>
</dbReference>
<dbReference type="EC" id="1.13.11.6" evidence="8"/>
<dbReference type="GO" id="GO:0034354">
    <property type="term" value="P:'de novo' NAD+ biosynthetic process from L-tryptophan"/>
    <property type="evidence" value="ECO:0007669"/>
    <property type="project" value="UniProtKB-UniRule"/>
</dbReference>
<feature type="region of interest" description="Domain A (catalytic)" evidence="8">
    <location>
        <begin position="1"/>
        <end position="173"/>
    </location>
</feature>
<dbReference type="GO" id="GO:0005737">
    <property type="term" value="C:cytoplasm"/>
    <property type="evidence" value="ECO:0007669"/>
    <property type="project" value="UniProtKB-SubCell"/>
</dbReference>
<dbReference type="OMA" id="MWLWQLE"/>
<keyword evidence="7 8" id="KW-0408">Iron</keyword>
<feature type="binding site" evidence="8">
    <location>
        <position position="101"/>
    </location>
    <ligand>
        <name>Fe cation</name>
        <dbReference type="ChEBI" id="CHEBI:24875"/>
        <note>catalytic</note>
    </ligand>
</feature>
<comment type="cofactor">
    <cofactor evidence="1 8">
        <name>Fe(2+)</name>
        <dbReference type="ChEBI" id="CHEBI:29033"/>
    </cofactor>
</comment>
<protein>
    <recommendedName>
        <fullName evidence="8">3-hydroxyanthranilate 3,4-dioxygenase</fullName>
        <ecNumber evidence="8">1.13.11.6</ecNumber>
    </recommendedName>
    <alternativeName>
        <fullName evidence="8">3-hydroxyanthranilate oxygenase</fullName>
        <shortName evidence="8">3-HAO</shortName>
    </alternativeName>
    <alternativeName>
        <fullName evidence="8">3-hydroxyanthranilic acid dioxygenase</fullName>
        <shortName evidence="8">HAD</shortName>
    </alternativeName>
</protein>
<evidence type="ECO:0000313" key="9">
    <source>
        <dbReference type="Proteomes" id="UP000515146"/>
    </source>
</evidence>
<dbReference type="GO" id="GO:0019805">
    <property type="term" value="P:quinolinate biosynthetic process"/>
    <property type="evidence" value="ECO:0007669"/>
    <property type="project" value="UniProtKB-UniRule"/>
</dbReference>
<dbReference type="KEGG" id="dpte:113793457"/>
<feature type="region of interest" description="Domain B" evidence="8">
    <location>
        <begin position="173"/>
        <end position="304"/>
    </location>
</feature>
<feature type="binding site" evidence="8">
    <location>
        <position position="105"/>
    </location>
    <ligand>
        <name>substrate</name>
    </ligand>
</feature>
<evidence type="ECO:0000256" key="4">
    <source>
        <dbReference type="ARBA" id="ARBA00022723"/>
    </source>
</evidence>
<feature type="binding site" evidence="8">
    <location>
        <position position="63"/>
    </location>
    <ligand>
        <name>substrate</name>
    </ligand>
</feature>
<name>A0A6P6Y214_DERPT</name>
<dbReference type="NCBIfam" id="TIGR03037">
    <property type="entry name" value="anthran_nbaC"/>
    <property type="match status" value="1"/>
</dbReference>
<feature type="binding site" evidence="8">
    <location>
        <position position="57"/>
    </location>
    <ligand>
        <name>Fe cation</name>
        <dbReference type="ChEBI" id="CHEBI:24875"/>
        <note>catalytic</note>
    </ligand>
</feature>
<dbReference type="RefSeq" id="XP_027199300.1">
    <property type="nucleotide sequence ID" value="XM_027343499.1"/>
</dbReference>
<dbReference type="PANTHER" id="PTHR15497:SF1">
    <property type="entry name" value="3-HYDROXYANTHRANILATE 3,4-DIOXYGENASE"/>
    <property type="match status" value="1"/>
</dbReference>
<dbReference type="OrthoDB" id="204928at2759"/>
<dbReference type="InParanoid" id="A0A6P6Y214"/>
<accession>A0A6P6Y214</accession>
<comment type="pathway">
    <text evidence="8">Cofactor biosynthesis; NAD(+) biosynthesis; quinolinate from L-kynurenine: step 3/3.</text>
</comment>
<dbReference type="CDD" id="cd06123">
    <property type="entry name" value="cupin_HAO"/>
    <property type="match status" value="1"/>
</dbReference>
<comment type="caution">
    <text evidence="8">Lacks conserved residue(s) required for the propagation of feature annotation.</text>
</comment>